<proteinExistence type="predicted"/>
<sequence>MLETIWRLLFRDKKYWDRVSWKDVCQHPCMEFSILHEHVQKIPMIRKYIHLHPDFPPSLLLDYTQDWIHFSKTVPMDFVVSTLDNPAYHWIFRFLCTNPTMTPSLLQEHFWPYLSHDVQYAVLRDSYLFQHPLFSLQDLSQEPYRCILHNVHQISKHPGFRPSWLERIPQRRWSELDWKHLSRTLDPAFIEKTWDELPWSIADLSHHRRLPFSLVIRHKKHKKWDWEGISLHVSLETLERFHSTFPFRYPVVSKNLHLRAWFVREHPTKKWDRLQLAMNPALTPKDIWADPLLFPIWRWDHVDRNPSLDTETLEKMHRSVYQRLRLFKNHGKKDPRYVDLQVMRIHRGFLVYQRRHQLRNKVAFLHKVHARLPRDMWEAVLGFV</sequence>
<name>A0A6C0ICQ9_9ZZZZ</name>
<organism evidence="1">
    <name type="scientific">viral metagenome</name>
    <dbReference type="NCBI Taxonomy" id="1070528"/>
    <lineage>
        <taxon>unclassified sequences</taxon>
        <taxon>metagenomes</taxon>
        <taxon>organismal metagenomes</taxon>
    </lineage>
</organism>
<protein>
    <submittedName>
        <fullName evidence="1">Uncharacterized protein</fullName>
    </submittedName>
</protein>
<evidence type="ECO:0000313" key="1">
    <source>
        <dbReference type="EMBL" id="QHT90662.1"/>
    </source>
</evidence>
<dbReference type="AlphaFoldDB" id="A0A6C0ICQ9"/>
<accession>A0A6C0ICQ9</accession>
<dbReference type="EMBL" id="MN740156">
    <property type="protein sequence ID" value="QHT90662.1"/>
    <property type="molecule type" value="Genomic_DNA"/>
</dbReference>
<reference evidence="1" key="1">
    <citation type="journal article" date="2020" name="Nature">
        <title>Giant virus diversity and host interactions through global metagenomics.</title>
        <authorList>
            <person name="Schulz F."/>
            <person name="Roux S."/>
            <person name="Paez-Espino D."/>
            <person name="Jungbluth S."/>
            <person name="Walsh D.A."/>
            <person name="Denef V.J."/>
            <person name="McMahon K.D."/>
            <person name="Konstantinidis K.T."/>
            <person name="Eloe-Fadrosh E.A."/>
            <person name="Kyrpides N.C."/>
            <person name="Woyke T."/>
        </authorList>
    </citation>
    <scope>NUCLEOTIDE SEQUENCE</scope>
    <source>
        <strain evidence="1">GVMAG-M-3300023184-71</strain>
    </source>
</reference>